<organism evidence="11 12">
    <name type="scientific">Sungouiella intermedia</name>
    <dbReference type="NCBI Taxonomy" id="45354"/>
    <lineage>
        <taxon>Eukaryota</taxon>
        <taxon>Fungi</taxon>
        <taxon>Dikarya</taxon>
        <taxon>Ascomycota</taxon>
        <taxon>Saccharomycotina</taxon>
        <taxon>Pichiomycetes</taxon>
        <taxon>Metschnikowiaceae</taxon>
        <taxon>Sungouiella</taxon>
    </lineage>
</organism>
<evidence type="ECO:0000259" key="10">
    <source>
        <dbReference type="Pfam" id="PF05347"/>
    </source>
</evidence>
<dbReference type="Pfam" id="PF05347">
    <property type="entry name" value="Complex1_LYR"/>
    <property type="match status" value="1"/>
</dbReference>
<evidence type="ECO:0000256" key="6">
    <source>
        <dbReference type="ARBA" id="ARBA00023128"/>
    </source>
</evidence>
<dbReference type="PANTHER" id="PTHR46749">
    <property type="entry name" value="COMPLEX III ASSEMBLY FACTOR LYRM7"/>
    <property type="match status" value="1"/>
</dbReference>
<keyword evidence="6" id="KW-0496">Mitochondrion</keyword>
<dbReference type="EMBL" id="LT635764">
    <property type="protein sequence ID" value="SGZ50475.1"/>
    <property type="molecule type" value="Genomic_DNA"/>
</dbReference>
<dbReference type="GO" id="GO:0034551">
    <property type="term" value="P:mitochondrial respiratory chain complex III assembly"/>
    <property type="evidence" value="ECO:0007669"/>
    <property type="project" value="InterPro"/>
</dbReference>
<dbReference type="Proteomes" id="UP000182259">
    <property type="component" value="Chromosome I"/>
</dbReference>
<evidence type="ECO:0000256" key="7">
    <source>
        <dbReference type="ARBA" id="ARBA00023186"/>
    </source>
</evidence>
<accession>A0A1L0BH88</accession>
<evidence type="ECO:0000256" key="3">
    <source>
        <dbReference type="ARBA" id="ARBA00011589"/>
    </source>
</evidence>
<dbReference type="InterPro" id="IPR050435">
    <property type="entry name" value="MZM1/LYRM7"/>
</dbReference>
<dbReference type="GO" id="GO:0005759">
    <property type="term" value="C:mitochondrial matrix"/>
    <property type="evidence" value="ECO:0007669"/>
    <property type="project" value="UniProtKB-SubCell"/>
</dbReference>
<dbReference type="GO" id="GO:0044183">
    <property type="term" value="F:protein folding chaperone"/>
    <property type="evidence" value="ECO:0007669"/>
    <property type="project" value="TreeGrafter"/>
</dbReference>
<evidence type="ECO:0000256" key="2">
    <source>
        <dbReference type="ARBA" id="ARBA00009949"/>
    </source>
</evidence>
<protein>
    <recommendedName>
        <fullName evidence="4">Mitochondrial zinc maintenance protein 1, mitochondrial</fullName>
    </recommendedName>
</protein>
<sequence length="118" mass="13228">MSKNLALQAYRNALRATRVAFNGDQVVLHAARTRVREGFESNRALSDEAEITKAVTELNEVARFLVKNIVQGEQEKDGRYFLKFHDKTELGSNESIKQSNRANMGSLAGVKVRKCSDN</sequence>
<proteinExistence type="inferred from homology"/>
<comment type="subunit">
    <text evidence="3">Interacts with RIP1.</text>
</comment>
<feature type="domain" description="Complex 1 LYR protein" evidence="10">
    <location>
        <begin position="6"/>
        <end position="57"/>
    </location>
</feature>
<dbReference type="PANTHER" id="PTHR46749:SF1">
    <property type="entry name" value="COMPLEX III ASSEMBLY FACTOR LYRM7"/>
    <property type="match status" value="1"/>
</dbReference>
<comment type="function">
    <text evidence="8">Assembly factor required for Rieske Fe-S protein RIP1 incorporation into the cytochrome b-c1 (CIII) complex. Functions as a chaperone, binding to this subunit within the mitochondrial matrix and stabilizing it prior to its translocation and insertion into the late CIII dimeric intermediate within the mitochondrial inner membrane. Modulates the mitochondrial matrix zinc pool.</text>
</comment>
<dbReference type="CDD" id="cd20267">
    <property type="entry name" value="Complex1_LYR_LYRM7"/>
    <property type="match status" value="1"/>
</dbReference>
<evidence type="ECO:0000256" key="9">
    <source>
        <dbReference type="SAM" id="MobiDB-lite"/>
    </source>
</evidence>
<evidence type="ECO:0000313" key="11">
    <source>
        <dbReference type="EMBL" id="SGZ50475.1"/>
    </source>
</evidence>
<evidence type="ECO:0000256" key="1">
    <source>
        <dbReference type="ARBA" id="ARBA00004305"/>
    </source>
</evidence>
<evidence type="ECO:0000256" key="8">
    <source>
        <dbReference type="ARBA" id="ARBA00025268"/>
    </source>
</evidence>
<gene>
    <name evidence="11" type="ORF">SAMEA4029009_CIC11G00000001683</name>
</gene>
<evidence type="ECO:0000313" key="12">
    <source>
        <dbReference type="Proteomes" id="UP000182259"/>
    </source>
</evidence>
<comment type="subcellular location">
    <subcellularLocation>
        <location evidence="1">Mitochondrion matrix</location>
    </subcellularLocation>
</comment>
<evidence type="ECO:0000256" key="5">
    <source>
        <dbReference type="ARBA" id="ARBA00022946"/>
    </source>
</evidence>
<dbReference type="InterPro" id="IPR008011">
    <property type="entry name" value="Complex1_LYR_dom"/>
</dbReference>
<feature type="region of interest" description="Disordered" evidence="9">
    <location>
        <begin position="93"/>
        <end position="118"/>
    </location>
</feature>
<comment type="similarity">
    <text evidence="2">Belongs to the complex I LYR family. MZM1 subfamily.</text>
</comment>
<keyword evidence="7" id="KW-0143">Chaperone</keyword>
<evidence type="ECO:0000256" key="4">
    <source>
        <dbReference type="ARBA" id="ARBA00015108"/>
    </source>
</evidence>
<keyword evidence="5" id="KW-0809">Transit peptide</keyword>
<reference evidence="11 12" key="1">
    <citation type="submission" date="2016-10" db="EMBL/GenBank/DDBJ databases">
        <authorList>
            <person name="de Groot N.N."/>
        </authorList>
    </citation>
    <scope>NUCLEOTIDE SEQUENCE [LARGE SCALE GENOMIC DNA]</scope>
    <source>
        <strain evidence="11 12">PYCC 4715</strain>
    </source>
</reference>
<dbReference type="InterPro" id="IPR045298">
    <property type="entry name" value="Complex1_LYR_LYRM7"/>
</dbReference>
<dbReference type="AlphaFoldDB" id="A0A1L0BH88"/>
<feature type="compositionally biased region" description="Polar residues" evidence="9">
    <location>
        <begin position="93"/>
        <end position="103"/>
    </location>
</feature>
<name>A0A1L0BH88_9ASCO</name>